<dbReference type="OrthoDB" id="9811121at2"/>
<dbReference type="InterPro" id="IPR050345">
    <property type="entry name" value="Aliph_Amidase/BUP"/>
</dbReference>
<dbReference type="RefSeq" id="WP_068630985.1">
    <property type="nucleotide sequence ID" value="NZ_LSZQ01000057.1"/>
</dbReference>
<dbReference type="GO" id="GO:0016746">
    <property type="term" value="F:acyltransferase activity"/>
    <property type="evidence" value="ECO:0007669"/>
    <property type="project" value="UniProtKB-KW"/>
</dbReference>
<dbReference type="PANTHER" id="PTHR43674:SF2">
    <property type="entry name" value="BETA-UREIDOPROPIONASE"/>
    <property type="match status" value="1"/>
</dbReference>
<organism evidence="3 4">
    <name type="scientific">Cephaloticoccus primus</name>
    <dbReference type="NCBI Taxonomy" id="1548207"/>
    <lineage>
        <taxon>Bacteria</taxon>
        <taxon>Pseudomonadati</taxon>
        <taxon>Verrucomicrobiota</taxon>
        <taxon>Opitutia</taxon>
        <taxon>Opitutales</taxon>
        <taxon>Opitutaceae</taxon>
        <taxon>Cephaloticoccus</taxon>
    </lineage>
</organism>
<dbReference type="GO" id="GO:0050126">
    <property type="term" value="F:N-carbamoylputrescine amidase activity"/>
    <property type="evidence" value="ECO:0007669"/>
    <property type="project" value="TreeGrafter"/>
</dbReference>
<evidence type="ECO:0000256" key="1">
    <source>
        <dbReference type="ARBA" id="ARBA00022801"/>
    </source>
</evidence>
<dbReference type="Proteomes" id="UP000070058">
    <property type="component" value="Unassembled WGS sequence"/>
</dbReference>
<dbReference type="CDD" id="cd07573">
    <property type="entry name" value="CPA"/>
    <property type="match status" value="1"/>
</dbReference>
<keyword evidence="3" id="KW-0012">Acyltransferase</keyword>
<feature type="domain" description="CN hydrolase" evidence="2">
    <location>
        <begin position="3"/>
        <end position="261"/>
    </location>
</feature>
<dbReference type="AlphaFoldDB" id="A0A139SJU0"/>
<comment type="caution">
    <text evidence="3">The sequence shown here is derived from an EMBL/GenBank/DDBJ whole genome shotgun (WGS) entry which is preliminary data.</text>
</comment>
<dbReference type="STRING" id="1548207.AXK11_07875"/>
<gene>
    <name evidence="3" type="ORF">AXK11_07875</name>
</gene>
<dbReference type="EMBL" id="LSZQ01000057">
    <property type="protein sequence ID" value="KXU34750.1"/>
    <property type="molecule type" value="Genomic_DNA"/>
</dbReference>
<dbReference type="PANTHER" id="PTHR43674">
    <property type="entry name" value="NITRILASE C965.09-RELATED"/>
    <property type="match status" value="1"/>
</dbReference>
<dbReference type="Pfam" id="PF00795">
    <property type="entry name" value="CN_hydrolase"/>
    <property type="match status" value="1"/>
</dbReference>
<sequence length="291" mass="32298">MKRTLGLLQHACANDPAANLQKSLALAEQAARSGAQIICTQELFRSQYFCQSEDHAHFALAEPIPGPSTEAFQALAKKYGVVIVASLFEKRAAGLYHNTAVIIDADGALLGIYRKMHIPDDPLFYEKFYFTPGDTGFRAWQTRLGKIGVLICWDQWYPEAARLTALQGADILFYPTAIGWHPSEKQQYGSTQHSAWETIQRGHAIANGCYVAAINRIGHETPVGGDGIEFWGQSFVAGTSGQILAKASADREEVLLHEVDLGTLDITRTHWPFLRDRRIDAYGDLVKRFCD</sequence>
<proteinExistence type="predicted"/>
<dbReference type="FunFam" id="3.60.110.10:FF:000010">
    <property type="entry name" value="Carbon-nitrogen hydrolase"/>
    <property type="match status" value="1"/>
</dbReference>
<evidence type="ECO:0000259" key="2">
    <source>
        <dbReference type="PROSITE" id="PS50263"/>
    </source>
</evidence>
<keyword evidence="3" id="KW-0808">Transferase</keyword>
<accession>A0A139SJU0</accession>
<evidence type="ECO:0000313" key="4">
    <source>
        <dbReference type="Proteomes" id="UP000070058"/>
    </source>
</evidence>
<keyword evidence="4" id="KW-1185">Reference proteome</keyword>
<dbReference type="Gene3D" id="3.60.110.10">
    <property type="entry name" value="Carbon-nitrogen hydrolase"/>
    <property type="match status" value="1"/>
</dbReference>
<dbReference type="GO" id="GO:0033388">
    <property type="term" value="P:putrescine biosynthetic process from arginine"/>
    <property type="evidence" value="ECO:0007669"/>
    <property type="project" value="TreeGrafter"/>
</dbReference>
<evidence type="ECO:0000313" key="3">
    <source>
        <dbReference type="EMBL" id="KXU34750.1"/>
    </source>
</evidence>
<protein>
    <submittedName>
        <fullName evidence="3">Acyltransferase</fullName>
    </submittedName>
</protein>
<dbReference type="InterPro" id="IPR036526">
    <property type="entry name" value="C-N_Hydrolase_sf"/>
</dbReference>
<name>A0A139SJU0_9BACT</name>
<keyword evidence="1" id="KW-0378">Hydrolase</keyword>
<dbReference type="SUPFAM" id="SSF56317">
    <property type="entry name" value="Carbon-nitrogen hydrolase"/>
    <property type="match status" value="1"/>
</dbReference>
<dbReference type="InterPro" id="IPR003010">
    <property type="entry name" value="C-N_Hydrolase"/>
</dbReference>
<reference evidence="4" key="1">
    <citation type="submission" date="2016-02" db="EMBL/GenBank/DDBJ databases">
        <authorList>
            <person name="Sanders J.G."/>
            <person name="Lin J.Y."/>
            <person name="Wertz J.T."/>
            <person name="Russell J.A."/>
            <person name="Moreau C.S."/>
            <person name="Powell S."/>
        </authorList>
    </citation>
    <scope>NUCLEOTIDE SEQUENCE [LARGE SCALE GENOMIC DNA]</scope>
    <source>
        <strain evidence="4">CAG34</strain>
    </source>
</reference>
<dbReference type="PROSITE" id="PS50263">
    <property type="entry name" value="CN_HYDROLASE"/>
    <property type="match status" value="1"/>
</dbReference>